<dbReference type="FunFam" id="1.10.340.70:FF:000001">
    <property type="entry name" value="Retrovirus-related Pol polyprotein from transposon gypsy-like Protein"/>
    <property type="match status" value="1"/>
</dbReference>
<feature type="domain" description="Integrase zinc-binding" evidence="1">
    <location>
        <begin position="107"/>
        <end position="165"/>
    </location>
</feature>
<dbReference type="EMBL" id="OZ034830">
    <property type="protein sequence ID" value="CAL1687616.1"/>
    <property type="molecule type" value="Genomic_DNA"/>
</dbReference>
<dbReference type="Gene3D" id="1.10.340.70">
    <property type="match status" value="1"/>
</dbReference>
<dbReference type="InterPro" id="IPR052160">
    <property type="entry name" value="Gypsy_RT_Integrase-like"/>
</dbReference>
<proteinExistence type="predicted"/>
<gene>
    <name evidence="2" type="ORF">LPLAT_LOCUS12792</name>
</gene>
<name>A0AAV2P6Q0_9HYME</name>
<dbReference type="Pfam" id="PF17921">
    <property type="entry name" value="Integrase_H2C2"/>
    <property type="match status" value="1"/>
</dbReference>
<reference evidence="2" key="1">
    <citation type="submission" date="2024-04" db="EMBL/GenBank/DDBJ databases">
        <authorList>
            <consortium name="Molecular Ecology Group"/>
        </authorList>
    </citation>
    <scope>NUCLEOTIDE SEQUENCE</scope>
</reference>
<evidence type="ECO:0000259" key="1">
    <source>
        <dbReference type="Pfam" id="PF17921"/>
    </source>
</evidence>
<dbReference type="Proteomes" id="UP001497644">
    <property type="component" value="Chromosome 7"/>
</dbReference>
<protein>
    <recommendedName>
        <fullName evidence="1">Integrase zinc-binding domain-containing protein</fullName>
    </recommendedName>
</protein>
<evidence type="ECO:0000313" key="2">
    <source>
        <dbReference type="EMBL" id="CAL1687616.1"/>
    </source>
</evidence>
<keyword evidence="3" id="KW-1185">Reference proteome</keyword>
<accession>A0AAV2P6Q0</accession>
<evidence type="ECO:0000313" key="3">
    <source>
        <dbReference type="Proteomes" id="UP001497644"/>
    </source>
</evidence>
<sequence>MGYCPCAELGCVYCSKVELKENSIARIILGEDSLKEWRDRQLGDPIISMFIQGKELEKRPCWQEVVKQDVAAKIYWSYWDALVLKDGVLFKKWESPNLKSKIFQIIVPRNFINQILEVAHDSASGGHFGVNKTLEKIRKRFYCATCKHDVEDWCRSCKVCVARKSPSGKGKSPLQIYDVGSPFKRVQMDILGPLLTTTAGIDIY</sequence>
<dbReference type="PANTHER" id="PTHR47266">
    <property type="entry name" value="ENDONUCLEASE-RELATED"/>
    <property type="match status" value="1"/>
</dbReference>
<organism evidence="2 3">
    <name type="scientific">Lasius platythorax</name>
    <dbReference type="NCBI Taxonomy" id="488582"/>
    <lineage>
        <taxon>Eukaryota</taxon>
        <taxon>Metazoa</taxon>
        <taxon>Ecdysozoa</taxon>
        <taxon>Arthropoda</taxon>
        <taxon>Hexapoda</taxon>
        <taxon>Insecta</taxon>
        <taxon>Pterygota</taxon>
        <taxon>Neoptera</taxon>
        <taxon>Endopterygota</taxon>
        <taxon>Hymenoptera</taxon>
        <taxon>Apocrita</taxon>
        <taxon>Aculeata</taxon>
        <taxon>Formicoidea</taxon>
        <taxon>Formicidae</taxon>
        <taxon>Formicinae</taxon>
        <taxon>Lasius</taxon>
        <taxon>Lasius</taxon>
    </lineage>
</organism>
<dbReference type="InterPro" id="IPR041588">
    <property type="entry name" value="Integrase_H2C2"/>
</dbReference>
<dbReference type="AlphaFoldDB" id="A0AAV2P6Q0"/>